<evidence type="ECO:0000259" key="1">
    <source>
        <dbReference type="PROSITE" id="PS51910"/>
    </source>
</evidence>
<dbReference type="InParanoid" id="A0A1Y2LNL3"/>
<dbReference type="EMBL" id="KZ107854">
    <property type="protein sequence ID" value="OSS45553.1"/>
    <property type="molecule type" value="Genomic_DNA"/>
</dbReference>
<protein>
    <recommendedName>
        <fullName evidence="1">GH18 domain-containing protein</fullName>
    </recommendedName>
</protein>
<proteinExistence type="predicted"/>
<dbReference type="Proteomes" id="UP000193240">
    <property type="component" value="Unassembled WGS sequence"/>
</dbReference>
<accession>A0A1Y2LNL3</accession>
<dbReference type="Gene3D" id="3.20.20.80">
    <property type="entry name" value="Glycosidases"/>
    <property type="match status" value="1"/>
</dbReference>
<keyword evidence="3" id="KW-1185">Reference proteome</keyword>
<dbReference type="GO" id="GO:0005975">
    <property type="term" value="P:carbohydrate metabolic process"/>
    <property type="evidence" value="ECO:0007669"/>
    <property type="project" value="InterPro"/>
</dbReference>
<feature type="domain" description="GH18" evidence="1">
    <location>
        <begin position="1"/>
        <end position="115"/>
    </location>
</feature>
<dbReference type="PROSITE" id="PS51910">
    <property type="entry name" value="GH18_2"/>
    <property type="match status" value="1"/>
</dbReference>
<organism evidence="2 3">
    <name type="scientific">Epicoccum nigrum</name>
    <name type="common">Soil fungus</name>
    <name type="synonym">Epicoccum purpurascens</name>
    <dbReference type="NCBI Taxonomy" id="105696"/>
    <lineage>
        <taxon>Eukaryota</taxon>
        <taxon>Fungi</taxon>
        <taxon>Dikarya</taxon>
        <taxon>Ascomycota</taxon>
        <taxon>Pezizomycotina</taxon>
        <taxon>Dothideomycetes</taxon>
        <taxon>Pleosporomycetidae</taxon>
        <taxon>Pleosporales</taxon>
        <taxon>Pleosporineae</taxon>
        <taxon>Didymellaceae</taxon>
        <taxon>Epicoccum</taxon>
    </lineage>
</organism>
<name>A0A1Y2LNL3_EPING</name>
<sequence>MCMHVPTDTRQHNVIPEKPLVSRVTHVALAFMRSEVFNVPDQREWPLFTTVGEVRPKFRDGTKIQVAIGGWGNTDGFSQAAKTEGSRKLFAANVQAMLHATGADGKNPRLLSVPS</sequence>
<evidence type="ECO:0000313" key="2">
    <source>
        <dbReference type="EMBL" id="OSS45553.1"/>
    </source>
</evidence>
<reference evidence="2 3" key="1">
    <citation type="journal article" date="2017" name="Genome Announc.">
        <title>Genome sequence of the saprophytic ascomycete Epicoccum nigrum ICMP 19927 strain isolated from New Zealand.</title>
        <authorList>
            <person name="Fokin M."/>
            <person name="Fleetwood D."/>
            <person name="Weir B.S."/>
            <person name="Villas-Boas S.G."/>
        </authorList>
    </citation>
    <scope>NUCLEOTIDE SEQUENCE [LARGE SCALE GENOMIC DNA]</scope>
    <source>
        <strain evidence="2 3">ICMP 19927</strain>
    </source>
</reference>
<dbReference type="Pfam" id="PF00704">
    <property type="entry name" value="Glyco_hydro_18"/>
    <property type="match status" value="1"/>
</dbReference>
<dbReference type="InterPro" id="IPR001223">
    <property type="entry name" value="Glyco_hydro18_cat"/>
</dbReference>
<dbReference type="SUPFAM" id="SSF51445">
    <property type="entry name" value="(Trans)glycosidases"/>
    <property type="match status" value="1"/>
</dbReference>
<gene>
    <name evidence="2" type="ORF">B5807_10424</name>
</gene>
<evidence type="ECO:0000313" key="3">
    <source>
        <dbReference type="Proteomes" id="UP000193240"/>
    </source>
</evidence>
<dbReference type="InterPro" id="IPR017853">
    <property type="entry name" value="GH"/>
</dbReference>
<dbReference type="AlphaFoldDB" id="A0A1Y2LNL3"/>
<dbReference type="STRING" id="105696.A0A1Y2LNL3"/>